<name>A0ABR4L5I4_9EURO</name>
<gene>
    <name evidence="1" type="ORF">BJX67DRAFT_368760</name>
</gene>
<dbReference type="Proteomes" id="UP001610432">
    <property type="component" value="Unassembled WGS sequence"/>
</dbReference>
<proteinExistence type="predicted"/>
<sequence>METLTLACGCLRGTSSVGNRVQRLLLIGKETPEIASNTELLPEDWSPQTIIWGRETFCYSLPDPNSLSFPCCRVNTLSCPSTLF</sequence>
<organism evidence="1 2">
    <name type="scientific">Aspergillus lucknowensis</name>
    <dbReference type="NCBI Taxonomy" id="176173"/>
    <lineage>
        <taxon>Eukaryota</taxon>
        <taxon>Fungi</taxon>
        <taxon>Dikarya</taxon>
        <taxon>Ascomycota</taxon>
        <taxon>Pezizomycotina</taxon>
        <taxon>Eurotiomycetes</taxon>
        <taxon>Eurotiomycetidae</taxon>
        <taxon>Eurotiales</taxon>
        <taxon>Aspergillaceae</taxon>
        <taxon>Aspergillus</taxon>
        <taxon>Aspergillus subgen. Nidulantes</taxon>
    </lineage>
</organism>
<dbReference type="GeneID" id="98145741"/>
<reference evidence="1 2" key="1">
    <citation type="submission" date="2024-07" db="EMBL/GenBank/DDBJ databases">
        <title>Section-level genome sequencing and comparative genomics of Aspergillus sections Usti and Cavernicolus.</title>
        <authorList>
            <consortium name="Lawrence Berkeley National Laboratory"/>
            <person name="Nybo J.L."/>
            <person name="Vesth T.C."/>
            <person name="Theobald S."/>
            <person name="Frisvad J.C."/>
            <person name="Larsen T.O."/>
            <person name="Kjaerboelling I."/>
            <person name="Rothschild-Mancinelli K."/>
            <person name="Lyhne E.K."/>
            <person name="Kogle M.E."/>
            <person name="Barry K."/>
            <person name="Clum A."/>
            <person name="Na H."/>
            <person name="Ledsgaard L."/>
            <person name="Lin J."/>
            <person name="Lipzen A."/>
            <person name="Kuo A."/>
            <person name="Riley R."/>
            <person name="Mondo S."/>
            <person name="Labutti K."/>
            <person name="Haridas S."/>
            <person name="Pangalinan J."/>
            <person name="Salamov A.A."/>
            <person name="Simmons B.A."/>
            <person name="Magnuson J.K."/>
            <person name="Chen J."/>
            <person name="Drula E."/>
            <person name="Henrissat B."/>
            <person name="Wiebenga A."/>
            <person name="Lubbers R.J."/>
            <person name="Gomes A.C."/>
            <person name="Macurrencykelacurrency M.R."/>
            <person name="Stajich J."/>
            <person name="Grigoriev I.V."/>
            <person name="Mortensen U.H."/>
            <person name="De Vries R.P."/>
            <person name="Baker S.E."/>
            <person name="Andersen M.R."/>
        </authorList>
    </citation>
    <scope>NUCLEOTIDE SEQUENCE [LARGE SCALE GENOMIC DNA]</scope>
    <source>
        <strain evidence="1 2">CBS 449.75</strain>
    </source>
</reference>
<accession>A0ABR4L5I4</accession>
<evidence type="ECO:0000313" key="1">
    <source>
        <dbReference type="EMBL" id="KAL2859809.1"/>
    </source>
</evidence>
<protein>
    <submittedName>
        <fullName evidence="1">Uncharacterized protein</fullName>
    </submittedName>
</protein>
<evidence type="ECO:0000313" key="2">
    <source>
        <dbReference type="Proteomes" id="UP001610432"/>
    </source>
</evidence>
<dbReference type="EMBL" id="JBFXLQ010000114">
    <property type="protein sequence ID" value="KAL2859809.1"/>
    <property type="molecule type" value="Genomic_DNA"/>
</dbReference>
<comment type="caution">
    <text evidence="1">The sequence shown here is derived from an EMBL/GenBank/DDBJ whole genome shotgun (WGS) entry which is preliminary data.</text>
</comment>
<keyword evidence="2" id="KW-1185">Reference proteome</keyword>
<dbReference type="RefSeq" id="XP_070880365.1">
    <property type="nucleotide sequence ID" value="XM_071030669.1"/>
</dbReference>